<keyword evidence="3" id="KW-1185">Reference proteome</keyword>
<dbReference type="SUPFAM" id="SSF158997">
    <property type="entry name" value="Trm112p-like"/>
    <property type="match status" value="1"/>
</dbReference>
<dbReference type="InterPro" id="IPR005651">
    <property type="entry name" value="Trm112-like"/>
</dbReference>
<evidence type="ECO:0000313" key="2">
    <source>
        <dbReference type="EMBL" id="SMQ66219.1"/>
    </source>
</evidence>
<dbReference type="PANTHER" id="PTHR33505:SF4">
    <property type="entry name" value="PROTEIN PREY, MITOCHONDRIAL"/>
    <property type="match status" value="1"/>
</dbReference>
<evidence type="ECO:0000256" key="1">
    <source>
        <dbReference type="HAMAP-Rule" id="MF_01187"/>
    </source>
</evidence>
<dbReference type="AlphaFoldDB" id="A0A1Y6EVI1"/>
<dbReference type="Pfam" id="PF03966">
    <property type="entry name" value="Trm112p"/>
    <property type="match status" value="1"/>
</dbReference>
<dbReference type="FunFam" id="2.20.25.10:FF:000002">
    <property type="entry name" value="UPF0434 protein YcaR"/>
    <property type="match status" value="1"/>
</dbReference>
<organism evidence="2 3">
    <name type="scientific">Pseudidiomarina planktonica</name>
    <dbReference type="NCBI Taxonomy" id="1323738"/>
    <lineage>
        <taxon>Bacteria</taxon>
        <taxon>Pseudomonadati</taxon>
        <taxon>Pseudomonadota</taxon>
        <taxon>Gammaproteobacteria</taxon>
        <taxon>Alteromonadales</taxon>
        <taxon>Idiomarinaceae</taxon>
        <taxon>Pseudidiomarina</taxon>
    </lineage>
</organism>
<dbReference type="OrthoDB" id="9812205at2"/>
<sequence>MTLDKKTLALLACPLCKGRLVWNAEQQELICRGDKLAFSVRDDIPVLLVNEARELTNEELEKLPS</sequence>
<accession>A0A1Y6EVI1</accession>
<reference evidence="3" key="1">
    <citation type="submission" date="2017-04" db="EMBL/GenBank/DDBJ databases">
        <authorList>
            <person name="Varghese N."/>
            <person name="Submissions S."/>
        </authorList>
    </citation>
    <scope>NUCLEOTIDE SEQUENCE [LARGE SCALE GENOMIC DNA]</scope>
</reference>
<gene>
    <name evidence="2" type="ORF">SAMN06297229_1469</name>
</gene>
<dbReference type="Gene3D" id="2.20.25.10">
    <property type="match status" value="1"/>
</dbReference>
<dbReference type="Proteomes" id="UP000194450">
    <property type="component" value="Unassembled WGS sequence"/>
</dbReference>
<dbReference type="GO" id="GO:0005829">
    <property type="term" value="C:cytosol"/>
    <property type="evidence" value="ECO:0007669"/>
    <property type="project" value="TreeGrafter"/>
</dbReference>
<comment type="similarity">
    <text evidence="1">Belongs to the UPF0434 family.</text>
</comment>
<dbReference type="PANTHER" id="PTHR33505">
    <property type="entry name" value="ZGC:162634"/>
    <property type="match status" value="1"/>
</dbReference>
<dbReference type="RefSeq" id="WP_086434534.1">
    <property type="nucleotide sequence ID" value="NZ_FXWH01000001.1"/>
</dbReference>
<name>A0A1Y6EVI1_9GAMM</name>
<dbReference type="EMBL" id="FXWH01000001">
    <property type="protein sequence ID" value="SMQ66219.1"/>
    <property type="molecule type" value="Genomic_DNA"/>
</dbReference>
<dbReference type="HAMAP" id="MF_01187">
    <property type="entry name" value="UPF0434"/>
    <property type="match status" value="1"/>
</dbReference>
<evidence type="ECO:0000313" key="3">
    <source>
        <dbReference type="Proteomes" id="UP000194450"/>
    </source>
</evidence>
<protein>
    <recommendedName>
        <fullName evidence="1">UPF0434 protein SAMN06297229_1469</fullName>
    </recommendedName>
</protein>
<proteinExistence type="inferred from homology"/>